<dbReference type="EMBL" id="REFZ01000008">
    <property type="protein sequence ID" value="RQG99593.1"/>
    <property type="molecule type" value="Genomic_DNA"/>
</dbReference>
<evidence type="ECO:0000313" key="2">
    <source>
        <dbReference type="EMBL" id="RQG99593.1"/>
    </source>
</evidence>
<keyword evidence="3" id="KW-1185">Reference proteome</keyword>
<dbReference type="Gene3D" id="2.30.29.80">
    <property type="match status" value="1"/>
</dbReference>
<evidence type="ECO:0000313" key="3">
    <source>
        <dbReference type="Proteomes" id="UP000281431"/>
    </source>
</evidence>
<accession>A0A3N6M7G6</accession>
<organism evidence="2 3">
    <name type="scientific">Natrarchaeobius chitinivorans</name>
    <dbReference type="NCBI Taxonomy" id="1679083"/>
    <lineage>
        <taxon>Archaea</taxon>
        <taxon>Methanobacteriati</taxon>
        <taxon>Methanobacteriota</taxon>
        <taxon>Stenosarchaea group</taxon>
        <taxon>Halobacteria</taxon>
        <taxon>Halobacteriales</taxon>
        <taxon>Natrialbaceae</taxon>
        <taxon>Natrarchaeobius</taxon>
    </lineage>
</organism>
<dbReference type="SUPFAM" id="SSF160113">
    <property type="entry name" value="YegP-like"/>
    <property type="match status" value="1"/>
</dbReference>
<evidence type="ECO:0000259" key="1">
    <source>
        <dbReference type="Pfam" id="PF07411"/>
    </source>
</evidence>
<reference evidence="2 3" key="1">
    <citation type="submission" date="2018-10" db="EMBL/GenBank/DDBJ databases">
        <title>Natrarchaeobius chitinivorans gen. nov., sp. nov., and Natrarchaeobius haloalkaliphilus sp. nov., alkaliphilic, chitin-utilizing haloarchaea from hypersaline alkaline lakes.</title>
        <authorList>
            <person name="Sorokin D.Y."/>
            <person name="Elcheninov A.G."/>
            <person name="Kostrikina N.A."/>
            <person name="Bale N.J."/>
            <person name="Sinninghe Damste J.S."/>
            <person name="Khijniak T.V."/>
            <person name="Kublanov I.V."/>
            <person name="Toshchakov S.V."/>
        </authorList>
    </citation>
    <scope>NUCLEOTIDE SEQUENCE [LARGE SCALE GENOMIC DNA]</scope>
    <source>
        <strain evidence="2 3">AArcht7</strain>
    </source>
</reference>
<dbReference type="NCBIfam" id="NF041908">
    <property type="entry name" value="HVO_2922"/>
    <property type="match status" value="1"/>
</dbReference>
<dbReference type="Proteomes" id="UP000281431">
    <property type="component" value="Unassembled WGS sequence"/>
</dbReference>
<dbReference type="InterPro" id="IPR036913">
    <property type="entry name" value="YegP-like_sf"/>
</dbReference>
<dbReference type="Pfam" id="PF07411">
    <property type="entry name" value="DUF1508"/>
    <property type="match status" value="1"/>
</dbReference>
<comment type="caution">
    <text evidence="2">The sequence shown here is derived from an EMBL/GenBank/DDBJ whole genome shotgun (WGS) entry which is preliminary data.</text>
</comment>
<proteinExistence type="predicted"/>
<name>A0A3N6M7G6_NATCH</name>
<gene>
    <name evidence="2" type="ORF">EA472_13055</name>
</gene>
<dbReference type="OrthoDB" id="108721at2157"/>
<dbReference type="InterPro" id="IPR010879">
    <property type="entry name" value="DUF1508"/>
</dbReference>
<dbReference type="AlphaFoldDB" id="A0A3N6M7G6"/>
<protein>
    <submittedName>
        <fullName evidence="2">DUF1508 domain-containing protein</fullName>
    </submittedName>
</protein>
<sequence>MSAATFELYEDRASQWRCRLVHDSGNIIADSSQGYSSKRAAKKGIESVKTNASDAPVEELLVRKLDDPDE</sequence>
<feature type="domain" description="DUF1508" evidence="1">
    <location>
        <begin position="11"/>
        <end position="59"/>
    </location>
</feature>